<dbReference type="InParanoid" id="K5W274"/>
<feature type="chain" id="PRO_5003885246" evidence="1">
    <location>
        <begin position="26"/>
        <end position="103"/>
    </location>
</feature>
<name>K5W274_PHACS</name>
<proteinExistence type="predicted"/>
<feature type="signal peptide" evidence="1">
    <location>
        <begin position="1"/>
        <end position="25"/>
    </location>
</feature>
<keyword evidence="1" id="KW-0732">Signal</keyword>
<dbReference type="EMBL" id="JH930470">
    <property type="protein sequence ID" value="EKM57948.1"/>
    <property type="molecule type" value="Genomic_DNA"/>
</dbReference>
<protein>
    <submittedName>
        <fullName evidence="2">Uncharacterized protein</fullName>
    </submittedName>
</protein>
<reference evidence="2 3" key="1">
    <citation type="journal article" date="2012" name="BMC Genomics">
        <title>Comparative genomics of the white-rot fungi, Phanerochaete carnosa and P. chrysosporium, to elucidate the genetic basis of the distinct wood types they colonize.</title>
        <authorList>
            <person name="Suzuki H."/>
            <person name="MacDonald J."/>
            <person name="Syed K."/>
            <person name="Salamov A."/>
            <person name="Hori C."/>
            <person name="Aerts A."/>
            <person name="Henrissat B."/>
            <person name="Wiebenga A."/>
            <person name="vanKuyk P.A."/>
            <person name="Barry K."/>
            <person name="Lindquist E."/>
            <person name="LaButti K."/>
            <person name="Lapidus A."/>
            <person name="Lucas S."/>
            <person name="Coutinho P."/>
            <person name="Gong Y."/>
            <person name="Samejima M."/>
            <person name="Mahadevan R."/>
            <person name="Abou-Zaid M."/>
            <person name="de Vries R.P."/>
            <person name="Igarashi K."/>
            <person name="Yadav J.S."/>
            <person name="Grigoriev I.V."/>
            <person name="Master E.R."/>
        </authorList>
    </citation>
    <scope>NUCLEOTIDE SEQUENCE [LARGE SCALE GENOMIC DNA]</scope>
    <source>
        <strain evidence="2 3">HHB-10118-sp</strain>
    </source>
</reference>
<evidence type="ECO:0000313" key="2">
    <source>
        <dbReference type="EMBL" id="EKM57948.1"/>
    </source>
</evidence>
<dbReference type="HOGENOM" id="CLU_2264669_0_0_1"/>
<keyword evidence="3" id="KW-1185">Reference proteome</keyword>
<dbReference type="RefSeq" id="XP_007393281.1">
    <property type="nucleotide sequence ID" value="XM_007393219.1"/>
</dbReference>
<accession>K5W274</accession>
<dbReference type="Proteomes" id="UP000008370">
    <property type="component" value="Unassembled WGS sequence"/>
</dbReference>
<dbReference type="AlphaFoldDB" id="K5W274"/>
<dbReference type="GeneID" id="18915345"/>
<dbReference type="OrthoDB" id="3245083at2759"/>
<evidence type="ECO:0000313" key="3">
    <source>
        <dbReference type="Proteomes" id="UP000008370"/>
    </source>
</evidence>
<sequence>MYNLPSSIRLLLYVLLAQRRSTSLALDVTWTRPAAGDVYSPGSYIIGEWWSDRAILMPSFRLCNDQAEADGFGASGEDDAGCGIAIQPTVTQNESNSSYQVTL</sequence>
<evidence type="ECO:0000256" key="1">
    <source>
        <dbReference type="SAM" id="SignalP"/>
    </source>
</evidence>
<organism evidence="2 3">
    <name type="scientific">Phanerochaete carnosa (strain HHB-10118-sp)</name>
    <name type="common">White-rot fungus</name>
    <name type="synonym">Peniophora carnosa</name>
    <dbReference type="NCBI Taxonomy" id="650164"/>
    <lineage>
        <taxon>Eukaryota</taxon>
        <taxon>Fungi</taxon>
        <taxon>Dikarya</taxon>
        <taxon>Basidiomycota</taxon>
        <taxon>Agaricomycotina</taxon>
        <taxon>Agaricomycetes</taxon>
        <taxon>Polyporales</taxon>
        <taxon>Phanerochaetaceae</taxon>
        <taxon>Phanerochaete</taxon>
    </lineage>
</organism>
<dbReference type="KEGG" id="pco:PHACADRAFT_251869"/>
<gene>
    <name evidence="2" type="ORF">PHACADRAFT_251869</name>
</gene>